<evidence type="ECO:0000256" key="1">
    <source>
        <dbReference type="SAM" id="MobiDB-lite"/>
    </source>
</evidence>
<proteinExistence type="predicted"/>
<accession>D4DDM5</accession>
<organism evidence="2 3">
    <name type="scientific">Trichophyton verrucosum (strain HKI 0517)</name>
    <dbReference type="NCBI Taxonomy" id="663202"/>
    <lineage>
        <taxon>Eukaryota</taxon>
        <taxon>Fungi</taxon>
        <taxon>Dikarya</taxon>
        <taxon>Ascomycota</taxon>
        <taxon>Pezizomycotina</taxon>
        <taxon>Eurotiomycetes</taxon>
        <taxon>Eurotiomycetidae</taxon>
        <taxon>Onygenales</taxon>
        <taxon>Arthrodermataceae</taxon>
        <taxon>Trichophyton</taxon>
    </lineage>
</organism>
<dbReference type="HOGENOM" id="CLU_2724035_0_0_1"/>
<keyword evidence="3" id="KW-1185">Reference proteome</keyword>
<dbReference type="RefSeq" id="XP_003020710.1">
    <property type="nucleotide sequence ID" value="XM_003020664.1"/>
</dbReference>
<name>D4DDM5_TRIVH</name>
<dbReference type="Proteomes" id="UP000008383">
    <property type="component" value="Unassembled WGS sequence"/>
</dbReference>
<feature type="compositionally biased region" description="Basic and acidic residues" evidence="1">
    <location>
        <begin position="19"/>
        <end position="35"/>
    </location>
</feature>
<dbReference type="KEGG" id="tve:TRV_05236"/>
<reference evidence="3" key="1">
    <citation type="journal article" date="2011" name="Genome Biol.">
        <title>Comparative and functional genomics provide insights into the pathogenicity of dermatophytic fungi.</title>
        <authorList>
            <person name="Burmester A."/>
            <person name="Shelest E."/>
            <person name="Gloeckner G."/>
            <person name="Heddergott C."/>
            <person name="Schindler S."/>
            <person name="Staib P."/>
            <person name="Heidel A."/>
            <person name="Felder M."/>
            <person name="Petzold A."/>
            <person name="Szafranski K."/>
            <person name="Feuermann M."/>
            <person name="Pedruzzi I."/>
            <person name="Priebe S."/>
            <person name="Groth M."/>
            <person name="Winkler R."/>
            <person name="Li W."/>
            <person name="Kniemeyer O."/>
            <person name="Schroeckh V."/>
            <person name="Hertweck C."/>
            <person name="Hube B."/>
            <person name="White T.C."/>
            <person name="Platzer M."/>
            <person name="Guthke R."/>
            <person name="Heitman J."/>
            <person name="Woestemeyer J."/>
            <person name="Zipfel P.F."/>
            <person name="Monod M."/>
            <person name="Brakhage A.A."/>
        </authorList>
    </citation>
    <scope>NUCLEOTIDE SEQUENCE [LARGE SCALE GENOMIC DNA]</scope>
    <source>
        <strain evidence="3">HKI 0517</strain>
    </source>
</reference>
<evidence type="ECO:0000313" key="3">
    <source>
        <dbReference type="Proteomes" id="UP000008383"/>
    </source>
</evidence>
<protein>
    <submittedName>
        <fullName evidence="2">Uncharacterized protein</fullName>
    </submittedName>
</protein>
<dbReference type="EMBL" id="ACYE01000266">
    <property type="protein sequence ID" value="EFE40092.1"/>
    <property type="molecule type" value="Genomic_DNA"/>
</dbReference>
<feature type="region of interest" description="Disordered" evidence="1">
    <location>
        <begin position="1"/>
        <end position="35"/>
    </location>
</feature>
<evidence type="ECO:0000313" key="2">
    <source>
        <dbReference type="EMBL" id="EFE40092.1"/>
    </source>
</evidence>
<gene>
    <name evidence="2" type="ORF">TRV_05236</name>
</gene>
<sequence length="72" mass="8739">MRTTRKKRTLEEEGEKEEGEARGSQEEKKWSTEKERWESKYRCLQLVVWMMKRDIVESRVDMSDGRTEKKKG</sequence>
<dbReference type="AlphaFoldDB" id="D4DDM5"/>
<comment type="caution">
    <text evidence="2">The sequence shown here is derived from an EMBL/GenBank/DDBJ whole genome shotgun (WGS) entry which is preliminary data.</text>
</comment>
<dbReference type="GeneID" id="9577409"/>